<dbReference type="RefSeq" id="WP_070174895.1">
    <property type="nucleotide sequence ID" value="NZ_BMJR01000004.1"/>
</dbReference>
<comment type="domain">
    <text evidence="6">Has three domains with a flexible linker between the domains II and III and assumes an 'L' shape. Domain III is highly mobile and contacts RuvB.</text>
</comment>
<reference evidence="8 9" key="1">
    <citation type="submission" date="2016-09" db="EMBL/GenBank/DDBJ databases">
        <title>Alteromonas lipolytica, a new species isolated from sea water.</title>
        <authorList>
            <person name="Wu Y.-H."/>
            <person name="Cheng H."/>
            <person name="Xu X.-W."/>
        </authorList>
    </citation>
    <scope>NUCLEOTIDE SEQUENCE [LARGE SCALE GENOMIC DNA]</scope>
    <source>
        <strain evidence="8 9">JW12</strain>
    </source>
</reference>
<evidence type="ECO:0000313" key="8">
    <source>
        <dbReference type="EMBL" id="OFI36052.1"/>
    </source>
</evidence>
<dbReference type="SMART" id="SM00278">
    <property type="entry name" value="HhH1"/>
    <property type="match status" value="2"/>
</dbReference>
<dbReference type="SUPFAM" id="SSF50249">
    <property type="entry name" value="Nucleic acid-binding proteins"/>
    <property type="match status" value="1"/>
</dbReference>
<evidence type="ECO:0000256" key="5">
    <source>
        <dbReference type="ARBA" id="ARBA00023204"/>
    </source>
</evidence>
<evidence type="ECO:0000256" key="6">
    <source>
        <dbReference type="HAMAP-Rule" id="MF_00031"/>
    </source>
</evidence>
<feature type="domain" description="Helix-hairpin-helix DNA-binding motif class 1" evidence="7">
    <location>
        <begin position="108"/>
        <end position="127"/>
    </location>
</feature>
<dbReference type="OrthoDB" id="5293449at2"/>
<keyword evidence="8" id="KW-0067">ATP-binding</keyword>
<dbReference type="GO" id="GO:0048476">
    <property type="term" value="C:Holliday junction resolvase complex"/>
    <property type="evidence" value="ECO:0007669"/>
    <property type="project" value="UniProtKB-UniRule"/>
</dbReference>
<dbReference type="Pfam" id="PF01330">
    <property type="entry name" value="RuvA_N"/>
    <property type="match status" value="1"/>
</dbReference>
<dbReference type="InterPro" id="IPR000085">
    <property type="entry name" value="RuvA"/>
</dbReference>
<protein>
    <recommendedName>
        <fullName evidence="6">Holliday junction branch migration complex subunit RuvA</fullName>
    </recommendedName>
</protein>
<accession>A0A1E8FJE9</accession>
<evidence type="ECO:0000313" key="9">
    <source>
        <dbReference type="Proteomes" id="UP000176037"/>
    </source>
</evidence>
<dbReference type="InterPro" id="IPR013849">
    <property type="entry name" value="DNA_helicase_Holl-junc_RuvA_I"/>
</dbReference>
<comment type="caution">
    <text evidence="6">Lacks conserved residue(s) required for the propagation of feature annotation.</text>
</comment>
<dbReference type="GO" id="GO:0000400">
    <property type="term" value="F:four-way junction DNA binding"/>
    <property type="evidence" value="ECO:0007669"/>
    <property type="project" value="UniProtKB-UniRule"/>
</dbReference>
<keyword evidence="5 6" id="KW-0234">DNA repair</keyword>
<dbReference type="EMBL" id="MJIC01000004">
    <property type="protein sequence ID" value="OFI36052.1"/>
    <property type="molecule type" value="Genomic_DNA"/>
</dbReference>
<evidence type="ECO:0000259" key="7">
    <source>
        <dbReference type="SMART" id="SM00278"/>
    </source>
</evidence>
<evidence type="ECO:0000256" key="2">
    <source>
        <dbReference type="ARBA" id="ARBA00022763"/>
    </source>
</evidence>
<name>A0A1E8FJE9_9ALTE</name>
<dbReference type="InterPro" id="IPR003583">
    <property type="entry name" value="Hlx-hairpin-Hlx_DNA-bd_motif"/>
</dbReference>
<dbReference type="AlphaFoldDB" id="A0A1E8FJE9"/>
<dbReference type="InterPro" id="IPR012340">
    <property type="entry name" value="NA-bd_OB-fold"/>
</dbReference>
<keyword evidence="8" id="KW-0547">Nucleotide-binding</keyword>
<dbReference type="SUPFAM" id="SSF46929">
    <property type="entry name" value="DNA helicase RuvA subunit, C-terminal domain"/>
    <property type="match status" value="1"/>
</dbReference>
<dbReference type="CDD" id="cd14332">
    <property type="entry name" value="UBA_RuvA_C"/>
    <property type="match status" value="1"/>
</dbReference>
<dbReference type="GO" id="GO:0005524">
    <property type="term" value="F:ATP binding"/>
    <property type="evidence" value="ECO:0007669"/>
    <property type="project" value="InterPro"/>
</dbReference>
<dbReference type="GO" id="GO:0009379">
    <property type="term" value="C:Holliday junction helicase complex"/>
    <property type="evidence" value="ECO:0007669"/>
    <property type="project" value="InterPro"/>
</dbReference>
<gene>
    <name evidence="6" type="primary">ruvA</name>
    <name evidence="8" type="ORF">BFC17_10280</name>
</gene>
<dbReference type="SUPFAM" id="SSF47781">
    <property type="entry name" value="RuvA domain 2-like"/>
    <property type="match status" value="1"/>
</dbReference>
<keyword evidence="8" id="KW-0378">Hydrolase</keyword>
<dbReference type="Proteomes" id="UP000176037">
    <property type="component" value="Unassembled WGS sequence"/>
</dbReference>
<comment type="subcellular location">
    <subcellularLocation>
        <location evidence="6">Cytoplasm</location>
    </subcellularLocation>
</comment>
<dbReference type="STRING" id="1856405.BFC17_10280"/>
<keyword evidence="8" id="KW-0347">Helicase</keyword>
<feature type="domain" description="Helix-hairpin-helix DNA-binding motif class 1" evidence="7">
    <location>
        <begin position="73"/>
        <end position="92"/>
    </location>
</feature>
<keyword evidence="9" id="KW-1185">Reference proteome</keyword>
<dbReference type="GO" id="GO:0009378">
    <property type="term" value="F:four-way junction helicase activity"/>
    <property type="evidence" value="ECO:0007669"/>
    <property type="project" value="InterPro"/>
</dbReference>
<dbReference type="GO" id="GO:0006310">
    <property type="term" value="P:DNA recombination"/>
    <property type="evidence" value="ECO:0007669"/>
    <property type="project" value="UniProtKB-UniRule"/>
</dbReference>
<keyword evidence="3 6" id="KW-0238">DNA-binding</keyword>
<evidence type="ECO:0000256" key="4">
    <source>
        <dbReference type="ARBA" id="ARBA00023172"/>
    </source>
</evidence>
<dbReference type="HAMAP" id="MF_00031">
    <property type="entry name" value="DNA_HJ_migration_RuvA"/>
    <property type="match status" value="1"/>
</dbReference>
<evidence type="ECO:0000256" key="3">
    <source>
        <dbReference type="ARBA" id="ARBA00023125"/>
    </source>
</evidence>
<dbReference type="InterPro" id="IPR010994">
    <property type="entry name" value="RuvA_2-like"/>
</dbReference>
<organism evidence="8 9">
    <name type="scientific">Alteromonas lipolytica</name>
    <dbReference type="NCBI Taxonomy" id="1856405"/>
    <lineage>
        <taxon>Bacteria</taxon>
        <taxon>Pseudomonadati</taxon>
        <taxon>Pseudomonadota</taxon>
        <taxon>Gammaproteobacteria</taxon>
        <taxon>Alteromonadales</taxon>
        <taxon>Alteromonadaceae</taxon>
        <taxon>Alteromonas/Salinimonas group</taxon>
        <taxon>Alteromonas</taxon>
    </lineage>
</organism>
<dbReference type="NCBIfam" id="TIGR00084">
    <property type="entry name" value="ruvA"/>
    <property type="match status" value="1"/>
</dbReference>
<proteinExistence type="inferred from homology"/>
<dbReference type="Gene3D" id="1.10.150.20">
    <property type="entry name" value="5' to 3' exonuclease, C-terminal subdomain"/>
    <property type="match status" value="1"/>
</dbReference>
<keyword evidence="4 6" id="KW-0233">DNA recombination</keyword>
<evidence type="ECO:0000256" key="1">
    <source>
        <dbReference type="ARBA" id="ARBA00022490"/>
    </source>
</evidence>
<dbReference type="InterPro" id="IPR011114">
    <property type="entry name" value="RuvA_C"/>
</dbReference>
<comment type="caution">
    <text evidence="8">The sequence shown here is derived from an EMBL/GenBank/DDBJ whole genome shotgun (WGS) entry which is preliminary data.</text>
</comment>
<feature type="region of interest" description="Domain III" evidence="6">
    <location>
        <begin position="155"/>
        <end position="210"/>
    </location>
</feature>
<dbReference type="Gene3D" id="2.40.50.140">
    <property type="entry name" value="Nucleic acid-binding proteins"/>
    <property type="match status" value="1"/>
</dbReference>
<keyword evidence="1 6" id="KW-0963">Cytoplasm</keyword>
<comment type="function">
    <text evidence="6">The RuvA-RuvB-RuvC complex processes Holliday junction (HJ) DNA during genetic recombination and DNA repair, while the RuvA-RuvB complex plays an important role in the rescue of blocked DNA replication forks via replication fork reversal (RFR). RuvA specifically binds to HJ cruciform DNA, conferring on it an open structure. The RuvB hexamer acts as an ATP-dependent pump, pulling dsDNA into and through the RuvAB complex. HJ branch migration allows RuvC to scan DNA until it finds its consensus sequence, where it cleaves and resolves the cruciform DNA.</text>
</comment>
<comment type="similarity">
    <text evidence="6">Belongs to the RuvA family.</text>
</comment>
<dbReference type="InterPro" id="IPR036267">
    <property type="entry name" value="RuvA_C_sf"/>
</dbReference>
<dbReference type="Gene3D" id="1.10.8.10">
    <property type="entry name" value="DNA helicase RuvA subunit, C-terminal domain"/>
    <property type="match status" value="1"/>
</dbReference>
<dbReference type="GO" id="GO:0006281">
    <property type="term" value="P:DNA repair"/>
    <property type="evidence" value="ECO:0007669"/>
    <property type="project" value="UniProtKB-UniRule"/>
</dbReference>
<comment type="subunit">
    <text evidence="6">Homotetramer. Forms an RuvA(8)-RuvB(12)-Holliday junction (HJ) complex. HJ DNA is sandwiched between 2 RuvA tetramers; dsDNA enters through RuvA and exits via RuvB. An RuvB hexamer assembles on each DNA strand where it exits the tetramer. Each RuvB hexamer is contacted by two RuvA subunits (via domain III) on 2 adjacent RuvB subunits; this complex drives branch migration. In the full resolvosome a probable DNA-RuvA(4)-RuvB(12)-RuvC(2) complex forms which resolves the HJ.</text>
</comment>
<sequence>MIGRIHGQLLEKAPPDVLVDVGGVGYELQLPMTSFYQLPAVGETCTLYTHFVVREDAQLLFGFADKLERGLFRELIKANGVGPKLGLAILSGMSAKQFLQVVQHEDVASLTNLPGIGKKTAERLVVELRDRLAKFTRNLESTGSELLAGAGPDNGGENAIVALSDVKEEAMSALVALGYKPPQASKMVNAVYQDGMDSEALIRQALKAAL</sequence>
<feature type="region of interest" description="Domain II" evidence="6">
    <location>
        <begin position="65"/>
        <end position="142"/>
    </location>
</feature>
<dbReference type="Pfam" id="PF14520">
    <property type="entry name" value="HHH_5"/>
    <property type="match status" value="1"/>
</dbReference>
<feature type="region of interest" description="Domain I" evidence="6">
    <location>
        <begin position="1"/>
        <end position="64"/>
    </location>
</feature>
<dbReference type="GO" id="GO:0005737">
    <property type="term" value="C:cytoplasm"/>
    <property type="evidence" value="ECO:0007669"/>
    <property type="project" value="UniProtKB-SubCell"/>
</dbReference>
<keyword evidence="2 6" id="KW-0227">DNA damage</keyword>
<dbReference type="Pfam" id="PF07499">
    <property type="entry name" value="RuvA_C"/>
    <property type="match status" value="1"/>
</dbReference>